<evidence type="ECO:0000313" key="2">
    <source>
        <dbReference type="Proteomes" id="UP000078460"/>
    </source>
</evidence>
<proteinExistence type="predicted"/>
<dbReference type="RefSeq" id="WP_017977660.1">
    <property type="nucleotide sequence ID" value="NZ_CP017578.1"/>
</dbReference>
<comment type="caution">
    <text evidence="1">The sequence shown here is derived from an EMBL/GenBank/DDBJ whole genome shotgun (WGS) entry which is preliminary data.</text>
</comment>
<keyword evidence="2" id="KW-1185">Reference proteome</keyword>
<organism evidence="1 2">
    <name type="scientific">Sphingomonas melonis TY</name>
    <dbReference type="NCBI Taxonomy" id="621456"/>
    <lineage>
        <taxon>Bacteria</taxon>
        <taxon>Pseudomonadati</taxon>
        <taxon>Pseudomonadota</taxon>
        <taxon>Alphaproteobacteria</taxon>
        <taxon>Sphingomonadales</taxon>
        <taxon>Sphingomonadaceae</taxon>
        <taxon>Sphingomonas</taxon>
    </lineage>
</organism>
<dbReference type="EMBL" id="LQCK02000034">
    <property type="protein sequence ID" value="KZB94275.1"/>
    <property type="molecule type" value="Genomic_DNA"/>
</dbReference>
<reference evidence="1" key="1">
    <citation type="submission" date="2016-03" db="EMBL/GenBank/DDBJ databases">
        <title>Sphingomonas melonis TY, whole genome shotgun sequencing.</title>
        <authorList>
            <person name="Wang H."/>
            <person name="Zhu P."/>
        </authorList>
    </citation>
    <scope>NUCLEOTIDE SEQUENCE [LARGE SCALE GENOMIC DNA]</scope>
    <source>
        <strain evidence="1">TY</strain>
    </source>
</reference>
<protein>
    <submittedName>
        <fullName evidence="1">Uncharacterized protein</fullName>
    </submittedName>
</protein>
<sequence>MLEPTIDELSIYRDITNLGVRLWEISTNIEGLSTDPKMFSIMLYKRLWSNHRGYTALYNLHLSLEANIILRSAVETAICIAANYRLRDDFVLLMKKDACHTIQGQIKIHRENGATDTVKEGEATLRYLQSFLPEGVKAAKLDWKSLAEHGGVDQLYGFHRLLSGVSSHVTGLSILRGVTNGKMDAQHAELGGLERKMHLMMMAGAMLQGSRIHSGMIEAYAELDQAVALTERLATISMEWPGAIEGEG</sequence>
<dbReference type="GeneID" id="93796503"/>
<name>A0A175Y1G6_9SPHN</name>
<dbReference type="Proteomes" id="UP000078460">
    <property type="component" value="Unassembled WGS sequence"/>
</dbReference>
<dbReference type="AlphaFoldDB" id="A0A175Y1G6"/>
<evidence type="ECO:0000313" key="1">
    <source>
        <dbReference type="EMBL" id="KZB94275.1"/>
    </source>
</evidence>
<accession>A0A175Y1G6</accession>
<dbReference type="OrthoDB" id="9965001at2"/>
<gene>
    <name evidence="1" type="ORF">AVM11_07370</name>
</gene>
<dbReference type="KEGG" id="smy:BJP26_06095"/>